<sequence>MAKRTTFKHHHEESSESEAEIEPAKIFHRRLSTNIKSSVAIKEGFLLKQTWSFQRWKRRYFRLRGHKLYYAKTPDSELFDEIDLSNLCFAECGTKNINHTFQIITPTRSLVLGAESRKEMEDWCQALKSAAARDFFDPAPPDQLDFLSGNHHWYATSHARPTYCNVCREALSGVTSHGLSCEVCKFKAHKRCAAKAISNCKWTTLASIGKEIIEDPDGNLHMPHQWLEGNLPVSAKCIHCEKTCGSVMRLQDWRCLWCKATVHTSCRPNVDIRCNIGPSRVSVVPPTCLHSIGVDDAWDVVKPCGTPFSPLLVFVNTKSGDNYQGVKFFRRFKQLLNPAQVFNLPSTGPELGLRLFRHFDPFRILICSGDGSIGWVLSEIDRLNMHKQCQIAVLPLGTGNDLARCLGWGASCDDDAHLPQLLDRYEKSSTKMLDRWSIMVFERGISFPRRGMSISHSPDAILSQFEDNSMWHLQSIIETDDFQVVIASVRILCETVNDFVGRVTETHRDDEQLLIKCDILRQKMGMLLDTLKDEETGAHAGDDLLKTMEEIAFRSASERRERTPENEPRKRRFSFGKSEKDKINTKERTSRLMKRSEKEAVHCRANSLKRIIHNIIEHVDAKNKSEGNFRKMSLRANLPRFVPTSSSETSPCTSPLPMPCASNLATSTTRLTCISPLPDIRRDSVDENFFNTLSIPVPHQFADESRRNSGVPENIIEVEEENYSEKSETSSKISNLLTVRHTENISHFKYDFTTINRIDERRDSEFTYKVNLEQRAIGENEDSLLAFCPIEVYERNLLRNMQQQKEQQKEDEAACSSAFYRVSPMRDDETTMVSNSLQIPVISLPSIEKPPTIENVYTSDNMTIIDTDVMPDHSSSDEIIGETSDIVSAISNEECSVASEILDQRASESYSVNVGEMIQDLNDDRIGHIDSPETSETTDALHGESLIDDMSSVLGQDLFGVLQDNTITEDTTTLCSAADAHILPRTNSRNRSLKNKNSKALNEAASVTTQFGFENRVFDLHSSDKESQPIRYCSLAKFEEGNDIARKSFRLSQKTTTRSASKQLSSRRNFTSSSNTDDIETINITSSDTTTTTTTIAEKPIECDKNSNLLNTIKIQIQGSMSDLSVETEYEIPKTPTERIDYKNAILTDVSDNEDKDDKYTEKRKPNVSVVIDPASPKISDHLRALRGSEYYRRHSSHTPGILSVPREVDINRRHSNHNPNLLNLDAEHAKFLSCSPAASRRISCGTLFKGGGEGLSFGSARNIFSSRKSISREKEKDKENDEKRKEEESKPKSLPIINPLVRLPSWPNVQSGAGFISKCLLANADTLCSLACPLMDPDETLLEGFYERCVMNNYFGIGIDAKISLDFHMKREEHPEKCRSRAKNYMWYGVLGSKQWLQKTYKNLEQRVQLECDGQRIPLPSLQGIVILNIPSFMGGTNFWGGRKEDDIFLAPSFDDRILEVVAVFGSVQMAACRLINLQHHRIAQCQSDEGVPIQVDGEAWLQPPGMIRIIHKNRVQMLARNRNLEVSLKSWQEKQRQHSISIAREQTSVTSEYSTAIGDSLFTERETYLLLNFIECVSTLVKWVKFLIISHPSLQPDLYAIASKTADSLEAIHPGGKLLDGPNLRTKLTELVASTRQLYESSCELLRERSHSLIMREDLETKLSVALANIEMELRKCTMQRTEDGSMKIYLNVLAPNNDDSEQHRKKAKPFWMRFRNKEQQQPSNVRSTRSSSREAVTNWGVNEVIVWLEALQLSEYIDSFIKNDIRGKELLTLARRDLKELGVTKVGHVKRILLAIKDLQTN</sequence>
<dbReference type="InterPro" id="IPR001849">
    <property type="entry name" value="PH_domain"/>
</dbReference>
<evidence type="ECO:0000256" key="11">
    <source>
        <dbReference type="ARBA" id="ARBA00022771"/>
    </source>
</evidence>
<evidence type="ECO:0000259" key="18">
    <source>
        <dbReference type="PROSITE" id="PS50081"/>
    </source>
</evidence>
<keyword evidence="9" id="KW-0677">Repeat</keyword>
<evidence type="ECO:0000256" key="6">
    <source>
        <dbReference type="ARBA" id="ARBA00022553"/>
    </source>
</evidence>
<dbReference type="EMBL" id="JADBJN010000001">
    <property type="protein sequence ID" value="KAG5680688.1"/>
    <property type="molecule type" value="Genomic_DNA"/>
</dbReference>
<feature type="compositionally biased region" description="Polar residues" evidence="16">
    <location>
        <begin position="1054"/>
        <end position="1064"/>
    </location>
</feature>
<dbReference type="Gene3D" id="3.30.60.20">
    <property type="match status" value="2"/>
</dbReference>
<dbReference type="Pfam" id="PF00169">
    <property type="entry name" value="PH"/>
    <property type="match status" value="1"/>
</dbReference>
<dbReference type="SUPFAM" id="SSF47769">
    <property type="entry name" value="SAM/Pointed domain"/>
    <property type="match status" value="1"/>
</dbReference>
<dbReference type="InterPro" id="IPR047477">
    <property type="entry name" value="C1_DGKdelta_rpt2"/>
</dbReference>
<dbReference type="InterPro" id="IPR016064">
    <property type="entry name" value="NAD/diacylglycerol_kinase_sf"/>
</dbReference>
<evidence type="ECO:0000256" key="3">
    <source>
        <dbReference type="ARBA" id="ARBA00004496"/>
    </source>
</evidence>
<dbReference type="FunFam" id="2.30.29.30:FF:000286">
    <property type="entry name" value="PH-protein kinase domain containing protein"/>
    <property type="match status" value="1"/>
</dbReference>
<reference evidence="21" key="1">
    <citation type="submission" date="2021-03" db="EMBL/GenBank/DDBJ databases">
        <title>Chromosome level genome of the anhydrobiotic midge Polypedilum vanderplanki.</title>
        <authorList>
            <person name="Yoshida Y."/>
            <person name="Kikawada T."/>
            <person name="Gusev O."/>
        </authorList>
    </citation>
    <scope>NUCLEOTIDE SEQUENCE</scope>
    <source>
        <strain evidence="21">NIAS01</strain>
        <tissue evidence="21">Whole body or cell culture</tissue>
    </source>
</reference>
<keyword evidence="22" id="KW-1185">Reference proteome</keyword>
<comment type="catalytic activity">
    <reaction evidence="1 15">
        <text>a 1,2-diacyl-sn-glycerol + ATP = a 1,2-diacyl-sn-glycero-3-phosphate + ADP + H(+)</text>
        <dbReference type="Rhea" id="RHEA:10272"/>
        <dbReference type="ChEBI" id="CHEBI:15378"/>
        <dbReference type="ChEBI" id="CHEBI:17815"/>
        <dbReference type="ChEBI" id="CHEBI:30616"/>
        <dbReference type="ChEBI" id="CHEBI:58608"/>
        <dbReference type="ChEBI" id="CHEBI:456216"/>
        <dbReference type="EC" id="2.7.1.107"/>
    </reaction>
</comment>
<feature type="compositionally biased region" description="Basic and acidic residues" evidence="16">
    <location>
        <begin position="1271"/>
        <end position="1292"/>
    </location>
</feature>
<dbReference type="SMART" id="SM00109">
    <property type="entry name" value="C1"/>
    <property type="match status" value="2"/>
</dbReference>
<dbReference type="GO" id="GO:0005886">
    <property type="term" value="C:plasma membrane"/>
    <property type="evidence" value="ECO:0007669"/>
    <property type="project" value="TreeGrafter"/>
</dbReference>
<evidence type="ECO:0000256" key="5">
    <source>
        <dbReference type="ARBA" id="ARBA00022490"/>
    </source>
</evidence>
<name>A0A9J6CFV7_POLVA</name>
<keyword evidence="8" id="KW-0479">Metal-binding</keyword>
<evidence type="ECO:0000256" key="2">
    <source>
        <dbReference type="ARBA" id="ARBA00002064"/>
    </source>
</evidence>
<dbReference type="GO" id="GO:0005524">
    <property type="term" value="F:ATP binding"/>
    <property type="evidence" value="ECO:0007669"/>
    <property type="project" value="UniProtKB-KW"/>
</dbReference>
<dbReference type="SMART" id="SM00233">
    <property type="entry name" value="PH"/>
    <property type="match status" value="1"/>
</dbReference>
<gene>
    <name evidence="21" type="ORF">PVAND_010181</name>
</gene>
<dbReference type="GO" id="GO:0007200">
    <property type="term" value="P:phospholipase C-activating G protein-coupled receptor signaling pathway"/>
    <property type="evidence" value="ECO:0007669"/>
    <property type="project" value="InterPro"/>
</dbReference>
<dbReference type="InterPro" id="IPR037607">
    <property type="entry name" value="DGK"/>
</dbReference>
<dbReference type="InterPro" id="IPR054474">
    <property type="entry name" value="DGKD_4H"/>
</dbReference>
<keyword evidence="5" id="KW-0963">Cytoplasm</keyword>
<keyword evidence="14 15" id="KW-0067">ATP-binding</keyword>
<dbReference type="FunFam" id="3.30.60.20:FF:000002">
    <property type="entry name" value="Diacylglycerol kinase"/>
    <property type="match status" value="1"/>
</dbReference>
<feature type="domain" description="SAM" evidence="19">
    <location>
        <begin position="1742"/>
        <end position="1805"/>
    </location>
</feature>
<evidence type="ECO:0000256" key="14">
    <source>
        <dbReference type="ARBA" id="ARBA00022840"/>
    </source>
</evidence>
<dbReference type="InterPro" id="IPR001206">
    <property type="entry name" value="Diacylglycerol_kinase_cat_dom"/>
</dbReference>
<evidence type="ECO:0000313" key="22">
    <source>
        <dbReference type="Proteomes" id="UP001107558"/>
    </source>
</evidence>
<dbReference type="PANTHER" id="PTHR11255:SF109">
    <property type="entry name" value="DIACYLGLYCEROL KINASE ETA"/>
    <property type="match status" value="1"/>
</dbReference>
<dbReference type="Pfam" id="PF22944">
    <property type="entry name" value="DGKD_4H"/>
    <property type="match status" value="1"/>
</dbReference>
<comment type="caution">
    <text evidence="21">The sequence shown here is derived from an EMBL/GenBank/DDBJ whole genome shotgun (WGS) entry which is preliminary data.</text>
</comment>
<dbReference type="InterPro" id="IPR011993">
    <property type="entry name" value="PH-like_dom_sf"/>
</dbReference>
<dbReference type="PROSITE" id="PS00479">
    <property type="entry name" value="ZF_DAG_PE_1"/>
    <property type="match status" value="2"/>
</dbReference>
<keyword evidence="6" id="KW-0597">Phosphoprotein</keyword>
<evidence type="ECO:0000256" key="13">
    <source>
        <dbReference type="ARBA" id="ARBA00022833"/>
    </source>
</evidence>
<dbReference type="InterPro" id="IPR001660">
    <property type="entry name" value="SAM"/>
</dbReference>
<dbReference type="InterPro" id="IPR000756">
    <property type="entry name" value="Diacylglycerol_kin_accessory"/>
</dbReference>
<dbReference type="Pfam" id="PF00130">
    <property type="entry name" value="C1_1"/>
    <property type="match status" value="2"/>
</dbReference>
<dbReference type="SUPFAM" id="SSF111331">
    <property type="entry name" value="NAD kinase/diacylglycerol kinase-like"/>
    <property type="match status" value="2"/>
</dbReference>
<feature type="compositionally biased region" description="Basic and acidic residues" evidence="16">
    <location>
        <begin position="555"/>
        <end position="568"/>
    </location>
</feature>
<feature type="domain" description="DAGKc" evidence="20">
    <location>
        <begin position="306"/>
        <end position="444"/>
    </location>
</feature>
<dbReference type="GO" id="GO:0008270">
    <property type="term" value="F:zinc ion binding"/>
    <property type="evidence" value="ECO:0007669"/>
    <property type="project" value="UniProtKB-KW"/>
</dbReference>
<keyword evidence="12 15" id="KW-0418">Kinase</keyword>
<dbReference type="FunFam" id="1.10.150.50:FF:000021">
    <property type="entry name" value="Diacylglycerol kinase"/>
    <property type="match status" value="1"/>
</dbReference>
<evidence type="ECO:0000256" key="10">
    <source>
        <dbReference type="ARBA" id="ARBA00022741"/>
    </source>
</evidence>
<keyword evidence="13" id="KW-0862">Zinc</keyword>
<dbReference type="Pfam" id="PF00609">
    <property type="entry name" value="DAGK_acc"/>
    <property type="match status" value="1"/>
</dbReference>
<dbReference type="InterPro" id="IPR002219">
    <property type="entry name" value="PKC_DAG/PE"/>
</dbReference>
<dbReference type="PROSITE" id="PS50003">
    <property type="entry name" value="PH_DOMAIN"/>
    <property type="match status" value="1"/>
</dbReference>
<comment type="function">
    <text evidence="2">Phosphorylates diacylglycerol (DAG) to generate phosphatidic acid (PA).</text>
</comment>
<dbReference type="InterPro" id="IPR013761">
    <property type="entry name" value="SAM/pointed_sf"/>
</dbReference>
<dbReference type="Pfam" id="PF00781">
    <property type="entry name" value="DAGK_cat"/>
    <property type="match status" value="1"/>
</dbReference>
<dbReference type="GO" id="GO:0004143">
    <property type="term" value="F:ATP-dependent diacylglycerol kinase activity"/>
    <property type="evidence" value="ECO:0007669"/>
    <property type="project" value="UniProtKB-EC"/>
</dbReference>
<evidence type="ECO:0000256" key="8">
    <source>
        <dbReference type="ARBA" id="ARBA00022723"/>
    </source>
</evidence>
<feature type="domain" description="PH" evidence="17">
    <location>
        <begin position="39"/>
        <end position="132"/>
    </location>
</feature>
<dbReference type="Gene3D" id="1.10.150.50">
    <property type="entry name" value="Transcription Factor, Ets-1"/>
    <property type="match status" value="1"/>
</dbReference>
<dbReference type="PROSITE" id="PS50105">
    <property type="entry name" value="SAM_DOMAIN"/>
    <property type="match status" value="1"/>
</dbReference>
<dbReference type="OrthoDB" id="196165at2759"/>
<evidence type="ECO:0000259" key="20">
    <source>
        <dbReference type="PROSITE" id="PS50146"/>
    </source>
</evidence>
<dbReference type="InterPro" id="IPR046349">
    <property type="entry name" value="C1-like_sf"/>
</dbReference>
<evidence type="ECO:0000256" key="16">
    <source>
        <dbReference type="SAM" id="MobiDB-lite"/>
    </source>
</evidence>
<dbReference type="FunFam" id="2.60.200.40:FF:000001">
    <property type="entry name" value="Diacylglycerol kinase"/>
    <property type="match status" value="1"/>
</dbReference>
<dbReference type="SMART" id="SM00045">
    <property type="entry name" value="DAGKa"/>
    <property type="match status" value="1"/>
</dbReference>
<evidence type="ECO:0000256" key="15">
    <source>
        <dbReference type="RuleBase" id="RU361128"/>
    </source>
</evidence>
<dbReference type="SMART" id="SM00046">
    <property type="entry name" value="DAGKc"/>
    <property type="match status" value="1"/>
</dbReference>
<dbReference type="CDD" id="cd13274">
    <property type="entry name" value="PH_DGK_type2"/>
    <property type="match status" value="1"/>
</dbReference>
<dbReference type="SUPFAM" id="SSF57889">
    <property type="entry name" value="Cysteine-rich domain"/>
    <property type="match status" value="2"/>
</dbReference>
<feature type="region of interest" description="Disordered" evidence="16">
    <location>
        <begin position="1054"/>
        <end position="1077"/>
    </location>
</feature>
<feature type="region of interest" description="Disordered" evidence="16">
    <location>
        <begin position="1269"/>
        <end position="1292"/>
    </location>
</feature>
<dbReference type="CDD" id="cd20800">
    <property type="entry name" value="C1_DGK_typeII_rpt1"/>
    <property type="match status" value="1"/>
</dbReference>
<accession>A0A9J6CFV7</accession>
<organism evidence="21 22">
    <name type="scientific">Polypedilum vanderplanki</name>
    <name type="common">Sleeping chironomid midge</name>
    <dbReference type="NCBI Taxonomy" id="319348"/>
    <lineage>
        <taxon>Eukaryota</taxon>
        <taxon>Metazoa</taxon>
        <taxon>Ecdysozoa</taxon>
        <taxon>Arthropoda</taxon>
        <taxon>Hexapoda</taxon>
        <taxon>Insecta</taxon>
        <taxon>Pterygota</taxon>
        <taxon>Neoptera</taxon>
        <taxon>Endopterygota</taxon>
        <taxon>Diptera</taxon>
        <taxon>Nematocera</taxon>
        <taxon>Chironomoidea</taxon>
        <taxon>Chironomidae</taxon>
        <taxon>Chironominae</taxon>
        <taxon>Polypedilum</taxon>
        <taxon>Polypedilum</taxon>
    </lineage>
</organism>
<keyword evidence="10 15" id="KW-0547">Nucleotide-binding</keyword>
<dbReference type="GO" id="GO:0005737">
    <property type="term" value="C:cytoplasm"/>
    <property type="evidence" value="ECO:0007669"/>
    <property type="project" value="UniProtKB-SubCell"/>
</dbReference>
<dbReference type="Gene3D" id="2.30.29.30">
    <property type="entry name" value="Pleckstrin-homology domain (PH domain)/Phosphotyrosine-binding domain (PTB)"/>
    <property type="match status" value="1"/>
</dbReference>
<dbReference type="SUPFAM" id="SSF50729">
    <property type="entry name" value="PH domain-like"/>
    <property type="match status" value="1"/>
</dbReference>
<keyword evidence="11" id="KW-0863">Zinc-finger</keyword>
<evidence type="ECO:0000259" key="19">
    <source>
        <dbReference type="PROSITE" id="PS50105"/>
    </source>
</evidence>
<dbReference type="EC" id="2.7.1.107" evidence="15"/>
<feature type="domain" description="Phorbol-ester/DAG-type" evidence="18">
    <location>
        <begin position="150"/>
        <end position="200"/>
    </location>
</feature>
<dbReference type="Gene3D" id="2.60.200.40">
    <property type="match status" value="1"/>
</dbReference>
<dbReference type="PANTHER" id="PTHR11255">
    <property type="entry name" value="DIACYLGLYCEROL KINASE"/>
    <property type="match status" value="1"/>
</dbReference>
<dbReference type="GO" id="GO:0046486">
    <property type="term" value="P:glycerolipid metabolic process"/>
    <property type="evidence" value="ECO:0007669"/>
    <property type="project" value="UniProtKB-ARBA"/>
</dbReference>
<feature type="domain" description="Phorbol-ester/DAG-type" evidence="18">
    <location>
        <begin position="223"/>
        <end position="274"/>
    </location>
</feature>
<feature type="compositionally biased region" description="Low complexity" evidence="16">
    <location>
        <begin position="1066"/>
        <end position="1077"/>
    </location>
</feature>
<feature type="region of interest" description="Disordered" evidence="16">
    <location>
        <begin position="1"/>
        <end position="21"/>
    </location>
</feature>
<dbReference type="CDD" id="cd20893">
    <property type="entry name" value="C1_DGKdelta_rpt2"/>
    <property type="match status" value="1"/>
</dbReference>
<keyword evidence="7 15" id="KW-0808">Transferase</keyword>
<evidence type="ECO:0000256" key="9">
    <source>
        <dbReference type="ARBA" id="ARBA00022737"/>
    </source>
</evidence>
<evidence type="ECO:0000313" key="21">
    <source>
        <dbReference type="EMBL" id="KAG5680688.1"/>
    </source>
</evidence>
<evidence type="ECO:0000259" key="17">
    <source>
        <dbReference type="PROSITE" id="PS50003"/>
    </source>
</evidence>
<feature type="region of interest" description="Disordered" evidence="16">
    <location>
        <begin position="555"/>
        <end position="580"/>
    </location>
</feature>
<dbReference type="Gene3D" id="3.40.50.10330">
    <property type="entry name" value="Probable inorganic polyphosphate/atp-NAD kinase, domain 1"/>
    <property type="match status" value="1"/>
</dbReference>
<evidence type="ECO:0000256" key="12">
    <source>
        <dbReference type="ARBA" id="ARBA00022777"/>
    </source>
</evidence>
<dbReference type="InterPro" id="IPR017438">
    <property type="entry name" value="ATP-NAD_kinase_N"/>
</dbReference>
<protein>
    <recommendedName>
        <fullName evidence="15">Diacylglycerol kinase</fullName>
        <shortName evidence="15">DAG kinase</shortName>
        <ecNumber evidence="15">2.7.1.107</ecNumber>
    </recommendedName>
</protein>
<dbReference type="Pfam" id="PF00536">
    <property type="entry name" value="SAM_1"/>
    <property type="match status" value="1"/>
</dbReference>
<dbReference type="PROSITE" id="PS50146">
    <property type="entry name" value="DAGK"/>
    <property type="match status" value="1"/>
</dbReference>
<dbReference type="FunFam" id="3.30.60.20:FF:000029">
    <property type="entry name" value="Diacylglycerol kinase"/>
    <property type="match status" value="1"/>
</dbReference>
<dbReference type="PROSITE" id="PS50081">
    <property type="entry name" value="ZF_DAG_PE_2"/>
    <property type="match status" value="2"/>
</dbReference>
<dbReference type="SMART" id="SM00454">
    <property type="entry name" value="SAM"/>
    <property type="match status" value="1"/>
</dbReference>
<evidence type="ECO:0000256" key="4">
    <source>
        <dbReference type="ARBA" id="ARBA00009280"/>
    </source>
</evidence>
<dbReference type="FunFam" id="3.40.50.10330:FF:000001">
    <property type="entry name" value="Diacylglycerol kinase"/>
    <property type="match status" value="1"/>
</dbReference>
<evidence type="ECO:0000256" key="7">
    <source>
        <dbReference type="ARBA" id="ARBA00022679"/>
    </source>
</evidence>
<dbReference type="Proteomes" id="UP001107558">
    <property type="component" value="Chromosome 1"/>
</dbReference>
<dbReference type="CDD" id="cd09507">
    <property type="entry name" value="SAM_DGK-delta-eta"/>
    <property type="match status" value="1"/>
</dbReference>
<comment type="similarity">
    <text evidence="4 15">Belongs to the eukaryotic diacylglycerol kinase family.</text>
</comment>
<proteinExistence type="inferred from homology"/>
<evidence type="ECO:0000256" key="1">
    <source>
        <dbReference type="ARBA" id="ARBA00001383"/>
    </source>
</evidence>
<comment type="subcellular location">
    <subcellularLocation>
        <location evidence="3">Cytoplasm</location>
    </subcellularLocation>
</comment>